<dbReference type="Proteomes" id="UP000295087">
    <property type="component" value="Unassembled WGS sequence"/>
</dbReference>
<protein>
    <submittedName>
        <fullName evidence="4">PPE family protein</fullName>
    </submittedName>
</protein>
<name>A0A4V3CPV5_NOCIG</name>
<feature type="domain" description="PPE" evidence="3">
    <location>
        <begin position="93"/>
        <end position="177"/>
    </location>
</feature>
<dbReference type="Pfam" id="PF00823">
    <property type="entry name" value="PPE"/>
    <property type="match status" value="1"/>
</dbReference>
<dbReference type="SUPFAM" id="SSF140459">
    <property type="entry name" value="PE/PPE dimer-like"/>
    <property type="match status" value="1"/>
</dbReference>
<dbReference type="Gene3D" id="1.20.1260.20">
    <property type="entry name" value="PPE superfamily"/>
    <property type="match status" value="1"/>
</dbReference>
<sequence length="447" mass="44779">MPFVAFMTGLSNLRAATDRVGSLFDSDISPAQSELDAQADGNKERNRIYGENQALASGFSGEYTQQVVPPVMESFTDMSHSRIMQFVESIDIGQMSTSIQGWTQLANDTTAKATAFHDNISKEMERGWAGSAATQALASTKAYLADIHKVDQAARLIANKMDEARSGFQQVKYSVPHESDDQGDSKLGILVSVLSPATGKVIDSASAGRAEAAQAAAREVMRTVYQPVAQQSDTQVPKVPGPSKPQQDNPGNGDPGDGPGSGITNGDNNNTGGTPGTNPANTTAEPEDPTTTEPGDDEDSGDDSASSTEEPAATTPEDTTPASTPATNPAATTPAGTTPNGLGSGGGAGAGAGAGGGSPSVPGAGSSLPGAGGAAPGAGAGQKLAASAGGSAGRAGMPGMGGMGAPGARGGKDDENEHGAPDYLRGVHEELLGPDRAHVPPVIGGDA</sequence>
<feature type="compositionally biased region" description="Basic and acidic residues" evidence="2">
    <location>
        <begin position="410"/>
        <end position="438"/>
    </location>
</feature>
<reference evidence="4 5" key="1">
    <citation type="submission" date="2019-03" db="EMBL/GenBank/DDBJ databases">
        <title>Genomic Encyclopedia of Type Strains, Phase IV (KMG-IV): sequencing the most valuable type-strain genomes for metagenomic binning, comparative biology and taxonomic classification.</title>
        <authorList>
            <person name="Goeker M."/>
        </authorList>
    </citation>
    <scope>NUCLEOTIDE SEQUENCE [LARGE SCALE GENOMIC DNA]</scope>
    <source>
        <strain evidence="4 5">DSM 44496</strain>
    </source>
</reference>
<dbReference type="InterPro" id="IPR000030">
    <property type="entry name" value="PPE_dom"/>
</dbReference>
<evidence type="ECO:0000313" key="5">
    <source>
        <dbReference type="Proteomes" id="UP000295087"/>
    </source>
</evidence>
<comment type="similarity">
    <text evidence="1">Belongs to the mycobacterial PPE family.</text>
</comment>
<feature type="compositionally biased region" description="Gly residues" evidence="2">
    <location>
        <begin position="390"/>
        <end position="409"/>
    </location>
</feature>
<evidence type="ECO:0000313" key="4">
    <source>
        <dbReference type="EMBL" id="TDP39485.1"/>
    </source>
</evidence>
<evidence type="ECO:0000256" key="2">
    <source>
        <dbReference type="SAM" id="MobiDB-lite"/>
    </source>
</evidence>
<comment type="caution">
    <text evidence="4">The sequence shown here is derived from an EMBL/GenBank/DDBJ whole genome shotgun (WGS) entry which is preliminary data.</text>
</comment>
<feature type="compositionally biased region" description="Low complexity" evidence="2">
    <location>
        <begin position="359"/>
        <end position="369"/>
    </location>
</feature>
<feature type="compositionally biased region" description="Low complexity" evidence="2">
    <location>
        <begin position="303"/>
        <end position="341"/>
    </location>
</feature>
<feature type="compositionally biased region" description="Low complexity" evidence="2">
    <location>
        <begin position="264"/>
        <end position="284"/>
    </location>
</feature>
<feature type="compositionally biased region" description="Gly residues" evidence="2">
    <location>
        <begin position="253"/>
        <end position="263"/>
    </location>
</feature>
<gene>
    <name evidence="4" type="ORF">DFR75_102197</name>
</gene>
<feature type="compositionally biased region" description="Gly residues" evidence="2">
    <location>
        <begin position="370"/>
        <end position="380"/>
    </location>
</feature>
<dbReference type="InterPro" id="IPR038332">
    <property type="entry name" value="PPE_sf"/>
</dbReference>
<feature type="region of interest" description="Disordered" evidence="2">
    <location>
        <begin position="228"/>
        <end position="447"/>
    </location>
</feature>
<evidence type="ECO:0000259" key="3">
    <source>
        <dbReference type="Pfam" id="PF00823"/>
    </source>
</evidence>
<evidence type="ECO:0000256" key="1">
    <source>
        <dbReference type="ARBA" id="ARBA00010652"/>
    </source>
</evidence>
<accession>A0A4V3CPV5</accession>
<dbReference type="EMBL" id="SNXK01000002">
    <property type="protein sequence ID" value="TDP39485.1"/>
    <property type="molecule type" value="Genomic_DNA"/>
</dbReference>
<proteinExistence type="inferred from homology"/>
<feature type="compositionally biased region" description="Acidic residues" evidence="2">
    <location>
        <begin position="285"/>
        <end position="302"/>
    </location>
</feature>
<feature type="compositionally biased region" description="Gly residues" evidence="2">
    <location>
        <begin position="342"/>
        <end position="358"/>
    </location>
</feature>
<keyword evidence="5" id="KW-1185">Reference proteome</keyword>
<organism evidence="4 5">
    <name type="scientific">Nocardia ignorata</name>
    <dbReference type="NCBI Taxonomy" id="145285"/>
    <lineage>
        <taxon>Bacteria</taxon>
        <taxon>Bacillati</taxon>
        <taxon>Actinomycetota</taxon>
        <taxon>Actinomycetes</taxon>
        <taxon>Mycobacteriales</taxon>
        <taxon>Nocardiaceae</taxon>
        <taxon>Nocardia</taxon>
    </lineage>
</organism>
<dbReference type="AlphaFoldDB" id="A0A4V3CPV5"/>